<gene>
    <name evidence="1" type="ORF">LEP1GSC104_0669</name>
</gene>
<dbReference type="EMBL" id="AHNQ02000033">
    <property type="protein sequence ID" value="EKO24594.1"/>
    <property type="molecule type" value="Genomic_DNA"/>
</dbReference>
<accession>A0A0F6H8L3</accession>
<dbReference type="AlphaFoldDB" id="A0A0F6H8L3"/>
<protein>
    <submittedName>
        <fullName evidence="1">Uncharacterized protein</fullName>
    </submittedName>
</protein>
<proteinExistence type="predicted"/>
<comment type="caution">
    <text evidence="1">The sequence shown here is derived from an EMBL/GenBank/DDBJ whole genome shotgun (WGS) entry which is preliminary data.</text>
</comment>
<sequence>MVVPTFKESIYKIQIPTFFRIMSSLRRIHVKNKEFVPKPSNVGTKTKI</sequence>
<reference evidence="1 2" key="1">
    <citation type="submission" date="2012-09" db="EMBL/GenBank/DDBJ databases">
        <authorList>
            <person name="Harkins D.M."/>
            <person name="Durkin A.S."/>
            <person name="Brinkac L.M."/>
            <person name="Selengut J.D."/>
            <person name="Sanka R."/>
            <person name="DePew J."/>
            <person name="Purushe J."/>
            <person name="Chanthongthip A."/>
            <person name="Lattana O."/>
            <person name="Phetsouvanh R."/>
            <person name="Newton P.N."/>
            <person name="Vinetz J.M."/>
            <person name="Sutton G.G."/>
            <person name="Nelson W.C."/>
            <person name="Fouts D.E."/>
        </authorList>
    </citation>
    <scope>NUCLEOTIDE SEQUENCE [LARGE SCALE GENOMIC DNA]</scope>
    <source>
        <strain evidence="1 2">UI 12621</strain>
    </source>
</reference>
<evidence type="ECO:0000313" key="2">
    <source>
        <dbReference type="Proteomes" id="UP000006324"/>
    </source>
</evidence>
<dbReference type="Proteomes" id="UP000006324">
    <property type="component" value="Unassembled WGS sequence"/>
</dbReference>
<name>A0A0F6H8L3_LEPIR</name>
<evidence type="ECO:0000313" key="1">
    <source>
        <dbReference type="EMBL" id="EKO24594.1"/>
    </source>
</evidence>
<organism evidence="1 2">
    <name type="scientific">Leptospira interrogans str. UI 12621</name>
    <dbReference type="NCBI Taxonomy" id="1049937"/>
    <lineage>
        <taxon>Bacteria</taxon>
        <taxon>Pseudomonadati</taxon>
        <taxon>Spirochaetota</taxon>
        <taxon>Spirochaetia</taxon>
        <taxon>Leptospirales</taxon>
        <taxon>Leptospiraceae</taxon>
        <taxon>Leptospira</taxon>
    </lineage>
</organism>